<name>A0A1M6NLY6_9FLAO</name>
<dbReference type="Proteomes" id="UP000184498">
    <property type="component" value="Unassembled WGS sequence"/>
</dbReference>
<proteinExistence type="predicted"/>
<organism evidence="1 2">
    <name type="scientific">Epilithonimonas mollis</name>
    <dbReference type="NCBI Taxonomy" id="216903"/>
    <lineage>
        <taxon>Bacteria</taxon>
        <taxon>Pseudomonadati</taxon>
        <taxon>Bacteroidota</taxon>
        <taxon>Flavobacteriia</taxon>
        <taxon>Flavobacteriales</taxon>
        <taxon>Weeksellaceae</taxon>
        <taxon>Chryseobacterium group</taxon>
        <taxon>Epilithonimonas</taxon>
    </lineage>
</organism>
<accession>A0A1M6NLY6</accession>
<dbReference type="RefSeq" id="WP_139258194.1">
    <property type="nucleotide sequence ID" value="NZ_FRAM01000001.1"/>
</dbReference>
<sequence>MTRFFFPFILFCSFCFGQDHGHLLRYSDFYKQDIETFRKFMSVEPAVSRSPLGIQQMVYELEDHNVGIEEHHTNDGRIGEIYVFQTTENPQHAFSRWKKHIDLMEKDNSLTFVKGIFEDSSRKIDNLGSQELMSLLGSGHSDGHVSYGMRFRKDDVFHSLFVIKGNLVFTVDEKNY</sequence>
<dbReference type="EMBL" id="FRAM01000001">
    <property type="protein sequence ID" value="SHJ96624.1"/>
    <property type="molecule type" value="Genomic_DNA"/>
</dbReference>
<protein>
    <submittedName>
        <fullName evidence="1">Uncharacterized protein</fullName>
    </submittedName>
</protein>
<keyword evidence="2" id="KW-1185">Reference proteome</keyword>
<reference evidence="2" key="1">
    <citation type="submission" date="2016-11" db="EMBL/GenBank/DDBJ databases">
        <authorList>
            <person name="Varghese N."/>
            <person name="Submissions S."/>
        </authorList>
    </citation>
    <scope>NUCLEOTIDE SEQUENCE [LARGE SCALE GENOMIC DNA]</scope>
    <source>
        <strain evidence="2">DSM 18016</strain>
    </source>
</reference>
<dbReference type="OrthoDB" id="1261439at2"/>
<dbReference type="AlphaFoldDB" id="A0A1M6NLY6"/>
<evidence type="ECO:0000313" key="1">
    <source>
        <dbReference type="EMBL" id="SHJ96624.1"/>
    </source>
</evidence>
<gene>
    <name evidence="1" type="ORF">SAMN05444371_0499</name>
</gene>
<dbReference type="STRING" id="216903.SAMN05444371_0499"/>
<evidence type="ECO:0000313" key="2">
    <source>
        <dbReference type="Proteomes" id="UP000184498"/>
    </source>
</evidence>